<dbReference type="GO" id="GO:0003677">
    <property type="term" value="F:DNA binding"/>
    <property type="evidence" value="ECO:0007669"/>
    <property type="project" value="InterPro"/>
</dbReference>
<evidence type="ECO:0000313" key="2">
    <source>
        <dbReference type="EMBL" id="TGG96854.1"/>
    </source>
</evidence>
<gene>
    <name evidence="2" type="ORF">ERJ67_00460</name>
</gene>
<dbReference type="Proteomes" id="UP000317990">
    <property type="component" value="Unassembled WGS sequence"/>
</dbReference>
<dbReference type="Gene3D" id="1.10.260.40">
    <property type="entry name" value="lambda repressor-like DNA-binding domains"/>
    <property type="match status" value="1"/>
</dbReference>
<dbReference type="InterPro" id="IPR010982">
    <property type="entry name" value="Lambda_DNA-bd_dom_sf"/>
</dbReference>
<proteinExistence type="predicted"/>
<dbReference type="EMBL" id="SRMO01000001">
    <property type="protein sequence ID" value="TGG96854.1"/>
    <property type="molecule type" value="Genomic_DNA"/>
</dbReference>
<accession>A0A524RR85</accession>
<protein>
    <submittedName>
        <fullName evidence="2">XRE family transcriptional regulator</fullName>
    </submittedName>
</protein>
<reference evidence="2 3" key="1">
    <citation type="journal article" date="2019" name="mSystems">
        <title>Life at home and on the roam: Genomic adaptions reflect the dual lifestyle of an intracellular, facultative symbiont.</title>
        <authorList>
            <person name="Burgsdorf I."/>
        </authorList>
    </citation>
    <scope>NUCLEOTIDE SEQUENCE [LARGE SCALE GENOMIC DNA]</scope>
    <source>
        <strain evidence="2">277cV</strain>
    </source>
</reference>
<evidence type="ECO:0000259" key="1">
    <source>
        <dbReference type="PROSITE" id="PS50943"/>
    </source>
</evidence>
<evidence type="ECO:0000313" key="3">
    <source>
        <dbReference type="Proteomes" id="UP000317990"/>
    </source>
</evidence>
<sequence length="46" mass="5163">MKQPQLARLETGQLEPELATLQRLAKAMGCRLRLSIKPADKQELGM</sequence>
<dbReference type="InterPro" id="IPR001387">
    <property type="entry name" value="Cro/C1-type_HTH"/>
</dbReference>
<feature type="domain" description="HTH cro/C1-type" evidence="1">
    <location>
        <begin position="1"/>
        <end position="35"/>
    </location>
</feature>
<name>A0A524RR85_9CHRO</name>
<dbReference type="AlphaFoldDB" id="A0A524RR85"/>
<dbReference type="SUPFAM" id="SSF47413">
    <property type="entry name" value="lambda repressor-like DNA-binding domains"/>
    <property type="match status" value="1"/>
</dbReference>
<dbReference type="PROSITE" id="PS50943">
    <property type="entry name" value="HTH_CROC1"/>
    <property type="match status" value="1"/>
</dbReference>
<comment type="caution">
    <text evidence="2">The sequence shown here is derived from an EMBL/GenBank/DDBJ whole genome shotgun (WGS) entry which is preliminary data.</text>
</comment>
<dbReference type="Pfam" id="PF01381">
    <property type="entry name" value="HTH_3"/>
    <property type="match status" value="1"/>
</dbReference>
<organism evidence="2 3">
    <name type="scientific">Aphanocapsa feldmannii 277cV</name>
    <dbReference type="NCBI Taxonomy" id="2507553"/>
    <lineage>
        <taxon>Bacteria</taxon>
        <taxon>Bacillati</taxon>
        <taxon>Cyanobacteriota</taxon>
        <taxon>Cyanophyceae</taxon>
        <taxon>Oscillatoriophycideae</taxon>
        <taxon>Chroococcales</taxon>
        <taxon>Microcystaceae</taxon>
        <taxon>Aphanocapsa</taxon>
    </lineage>
</organism>